<feature type="domain" description="DSBA-like thioredoxin" evidence="1">
    <location>
        <begin position="8"/>
        <end position="123"/>
    </location>
</feature>
<dbReference type="GO" id="GO:0005739">
    <property type="term" value="C:mitochondrion"/>
    <property type="evidence" value="ECO:0007669"/>
    <property type="project" value="TreeGrafter"/>
</dbReference>
<dbReference type="InterPro" id="IPR051924">
    <property type="entry name" value="GST_Kappa/NadH"/>
</dbReference>
<gene>
    <name evidence="2" type="ORF">ACHHYP_09164</name>
</gene>
<dbReference type="GO" id="GO:0005777">
    <property type="term" value="C:peroxisome"/>
    <property type="evidence" value="ECO:0007669"/>
    <property type="project" value="TreeGrafter"/>
</dbReference>
<dbReference type="PANTHER" id="PTHR42943">
    <property type="entry name" value="GLUTATHIONE S-TRANSFERASE KAPPA"/>
    <property type="match status" value="1"/>
</dbReference>
<dbReference type="STRING" id="1202772.A0A1V9ZJF8"/>
<dbReference type="InterPro" id="IPR001853">
    <property type="entry name" value="DSBA-like_thioredoxin_dom"/>
</dbReference>
<accession>A0A1V9ZJF8</accession>
<evidence type="ECO:0000313" key="3">
    <source>
        <dbReference type="Proteomes" id="UP000243579"/>
    </source>
</evidence>
<dbReference type="EMBL" id="JNBR01000090">
    <property type="protein sequence ID" value="OQR98106.1"/>
    <property type="molecule type" value="Genomic_DNA"/>
</dbReference>
<feature type="non-terminal residue" evidence="2">
    <location>
        <position position="1"/>
    </location>
</feature>
<organism evidence="2 3">
    <name type="scientific">Achlya hypogyna</name>
    <name type="common">Oomycete</name>
    <name type="synonym">Protoachlya hypogyna</name>
    <dbReference type="NCBI Taxonomy" id="1202772"/>
    <lineage>
        <taxon>Eukaryota</taxon>
        <taxon>Sar</taxon>
        <taxon>Stramenopiles</taxon>
        <taxon>Oomycota</taxon>
        <taxon>Saprolegniomycetes</taxon>
        <taxon>Saprolegniales</taxon>
        <taxon>Achlyaceae</taxon>
        <taxon>Achlya</taxon>
    </lineage>
</organism>
<evidence type="ECO:0000259" key="1">
    <source>
        <dbReference type="Pfam" id="PF01323"/>
    </source>
</evidence>
<dbReference type="GO" id="GO:0004602">
    <property type="term" value="F:glutathione peroxidase activity"/>
    <property type="evidence" value="ECO:0007669"/>
    <property type="project" value="TreeGrafter"/>
</dbReference>
<dbReference type="Proteomes" id="UP000243579">
    <property type="component" value="Unassembled WGS sequence"/>
</dbReference>
<dbReference type="SUPFAM" id="SSF52833">
    <property type="entry name" value="Thioredoxin-like"/>
    <property type="match status" value="1"/>
</dbReference>
<proteinExistence type="predicted"/>
<protein>
    <submittedName>
        <fullName evidence="2">DSBA oxidoreductase</fullName>
    </submittedName>
</protein>
<dbReference type="PANTHER" id="PTHR42943:SF2">
    <property type="entry name" value="GLUTATHIONE S-TRANSFERASE KAPPA 1"/>
    <property type="match status" value="1"/>
</dbReference>
<dbReference type="Gene3D" id="3.40.30.10">
    <property type="entry name" value="Glutaredoxin"/>
    <property type="match status" value="2"/>
</dbReference>
<dbReference type="AlphaFoldDB" id="A0A1V9ZJF8"/>
<dbReference type="OrthoDB" id="4664297at2759"/>
<keyword evidence="3" id="KW-1185">Reference proteome</keyword>
<dbReference type="GO" id="GO:0006749">
    <property type="term" value="P:glutathione metabolic process"/>
    <property type="evidence" value="ECO:0007669"/>
    <property type="project" value="TreeGrafter"/>
</dbReference>
<name>A0A1V9ZJF8_ACHHY</name>
<dbReference type="Pfam" id="PF01323">
    <property type="entry name" value="DSBA"/>
    <property type="match status" value="1"/>
</dbReference>
<comment type="caution">
    <text evidence="2">The sequence shown here is derived from an EMBL/GenBank/DDBJ whole genome shotgun (WGS) entry which is preliminary data.</text>
</comment>
<dbReference type="GO" id="GO:0004364">
    <property type="term" value="F:glutathione transferase activity"/>
    <property type="evidence" value="ECO:0007669"/>
    <property type="project" value="TreeGrafter"/>
</dbReference>
<reference evidence="2 3" key="1">
    <citation type="journal article" date="2014" name="Genome Biol. Evol.">
        <title>The secreted proteins of Achlya hypogyna and Thraustotheca clavata identify the ancestral oomycete secretome and reveal gene acquisitions by horizontal gene transfer.</title>
        <authorList>
            <person name="Misner I."/>
            <person name="Blouin N."/>
            <person name="Leonard G."/>
            <person name="Richards T.A."/>
            <person name="Lane C.E."/>
        </authorList>
    </citation>
    <scope>NUCLEOTIDE SEQUENCE [LARGE SCALE GENOMIC DNA]</scope>
    <source>
        <strain evidence="2 3">ATCC 48635</strain>
    </source>
</reference>
<sequence length="189" mass="21332">RIKPRATFYYDILSPYAYILLKTRAPLEQKLHLRPVPIFLPGLFKAHGVVGPMAIPSKRAFIYASVVHTTKKLGIPFKFSPRHPFTAVSALRLLTQIDADLNQVEMAFDFVFGQGNDPDDNDIKAKLIANTVEAARRGVFGVPTIEVNDRLFFGSDSMEWLLEYVDNPDMFSDPEYAAAWTTENPLSRI</sequence>
<evidence type="ECO:0000313" key="2">
    <source>
        <dbReference type="EMBL" id="OQR98106.1"/>
    </source>
</evidence>
<dbReference type="InterPro" id="IPR036249">
    <property type="entry name" value="Thioredoxin-like_sf"/>
</dbReference>